<dbReference type="EMBL" id="JBHUPC010000013">
    <property type="protein sequence ID" value="MFD2892318.1"/>
    <property type="molecule type" value="Genomic_DNA"/>
</dbReference>
<keyword evidence="1" id="KW-0472">Membrane</keyword>
<keyword evidence="3" id="KW-1185">Reference proteome</keyword>
<evidence type="ECO:0000313" key="2">
    <source>
        <dbReference type="EMBL" id="MFD2892318.1"/>
    </source>
</evidence>
<dbReference type="RefSeq" id="WP_379811963.1">
    <property type="nucleotide sequence ID" value="NZ_JBHUPC010000013.1"/>
</dbReference>
<name>A0ABW5YNX4_9FLAO</name>
<evidence type="ECO:0000313" key="3">
    <source>
        <dbReference type="Proteomes" id="UP001597534"/>
    </source>
</evidence>
<sequence length="68" mass="7862">MANYSIGFHEWISLHYFINCLSSFKIMIQEILVYITLAVAIGFLVKKFFWKKKPKKGNKSCGDDCGCH</sequence>
<feature type="transmembrane region" description="Helical" evidence="1">
    <location>
        <begin position="31"/>
        <end position="49"/>
    </location>
</feature>
<proteinExistence type="predicted"/>
<dbReference type="Pfam" id="PF12669">
    <property type="entry name" value="FeoB_associated"/>
    <property type="match status" value="1"/>
</dbReference>
<reference evidence="3" key="1">
    <citation type="journal article" date="2019" name="Int. J. Syst. Evol. Microbiol.">
        <title>The Global Catalogue of Microorganisms (GCM) 10K type strain sequencing project: providing services to taxonomists for standard genome sequencing and annotation.</title>
        <authorList>
            <consortium name="The Broad Institute Genomics Platform"/>
            <consortium name="The Broad Institute Genome Sequencing Center for Infectious Disease"/>
            <person name="Wu L."/>
            <person name="Ma J."/>
        </authorList>
    </citation>
    <scope>NUCLEOTIDE SEQUENCE [LARGE SCALE GENOMIC DNA]</scope>
    <source>
        <strain evidence="3">KCTC 22671</strain>
    </source>
</reference>
<protein>
    <submittedName>
        <fullName evidence="2">FeoB-associated Cys-rich membrane protein</fullName>
    </submittedName>
</protein>
<keyword evidence="1" id="KW-1133">Transmembrane helix</keyword>
<gene>
    <name evidence="2" type="ORF">ACFS5J_09865</name>
</gene>
<keyword evidence="1" id="KW-0812">Transmembrane</keyword>
<evidence type="ECO:0000256" key="1">
    <source>
        <dbReference type="SAM" id="Phobius"/>
    </source>
</evidence>
<comment type="caution">
    <text evidence="2">The sequence shown here is derived from an EMBL/GenBank/DDBJ whole genome shotgun (WGS) entry which is preliminary data.</text>
</comment>
<organism evidence="2 3">
    <name type="scientific">Flavobacterium chuncheonense</name>
    <dbReference type="NCBI Taxonomy" id="2026653"/>
    <lineage>
        <taxon>Bacteria</taxon>
        <taxon>Pseudomonadati</taxon>
        <taxon>Bacteroidota</taxon>
        <taxon>Flavobacteriia</taxon>
        <taxon>Flavobacteriales</taxon>
        <taxon>Flavobacteriaceae</taxon>
        <taxon>Flavobacterium</taxon>
    </lineage>
</organism>
<dbReference type="Proteomes" id="UP001597534">
    <property type="component" value="Unassembled WGS sequence"/>
</dbReference>
<accession>A0ABW5YNX4</accession>